<dbReference type="GO" id="GO:0016301">
    <property type="term" value="F:kinase activity"/>
    <property type="evidence" value="ECO:0007669"/>
    <property type="project" value="UniProtKB-KW"/>
</dbReference>
<dbReference type="RefSeq" id="WP_120977914.1">
    <property type="nucleotide sequence ID" value="NZ_RBZM01000006.1"/>
</dbReference>
<gene>
    <name evidence="1" type="ORF">D7Z26_15700</name>
</gene>
<dbReference type="InterPro" id="IPR038080">
    <property type="entry name" value="KapB_sf"/>
</dbReference>
<organism evidence="1 2">
    <name type="scientific">Cohnella endophytica</name>
    <dbReference type="NCBI Taxonomy" id="2419778"/>
    <lineage>
        <taxon>Bacteria</taxon>
        <taxon>Bacillati</taxon>
        <taxon>Bacillota</taxon>
        <taxon>Bacilli</taxon>
        <taxon>Bacillales</taxon>
        <taxon>Paenibacillaceae</taxon>
        <taxon>Cohnella</taxon>
    </lineage>
</organism>
<name>A0A494XRA9_9BACL</name>
<keyword evidence="1" id="KW-0418">Kinase</keyword>
<dbReference type="OrthoDB" id="2407789at2"/>
<keyword evidence="2" id="KW-1185">Reference proteome</keyword>
<proteinExistence type="predicted"/>
<dbReference type="SMART" id="SM01298">
    <property type="entry name" value="KapB"/>
    <property type="match status" value="1"/>
</dbReference>
<dbReference type="InterPro" id="IPR014916">
    <property type="entry name" value="KapB"/>
</dbReference>
<reference evidence="1 2" key="1">
    <citation type="submission" date="2018-10" db="EMBL/GenBank/DDBJ databases">
        <title>Cohnella sp. M2MS4P-1, whole genome shotgun sequence.</title>
        <authorList>
            <person name="Tuo L."/>
        </authorList>
    </citation>
    <scope>NUCLEOTIDE SEQUENCE [LARGE SCALE GENOMIC DNA]</scope>
    <source>
        <strain evidence="1 2">M2MS4P-1</strain>
    </source>
</reference>
<dbReference type="AlphaFoldDB" id="A0A494XRA9"/>
<evidence type="ECO:0000313" key="2">
    <source>
        <dbReference type="Proteomes" id="UP000282076"/>
    </source>
</evidence>
<dbReference type="Gene3D" id="2.30.30.430">
    <property type="entry name" value="Kinase associated protein B domain"/>
    <property type="match status" value="1"/>
</dbReference>
<protein>
    <submittedName>
        <fullName evidence="1">Kinase</fullName>
    </submittedName>
</protein>
<dbReference type="Proteomes" id="UP000282076">
    <property type="component" value="Unassembled WGS sequence"/>
</dbReference>
<dbReference type="EMBL" id="RBZM01000006">
    <property type="protein sequence ID" value="RKP53170.1"/>
    <property type="molecule type" value="Genomic_DNA"/>
</dbReference>
<dbReference type="Pfam" id="PF08810">
    <property type="entry name" value="KapB"/>
    <property type="match status" value="1"/>
</dbReference>
<evidence type="ECO:0000313" key="1">
    <source>
        <dbReference type="EMBL" id="RKP53170.1"/>
    </source>
</evidence>
<sequence>MDQTGETSQIVKISYKTGNYVGEAIDRDERRVLVKVLAVLQHPTQGDLHSSYEPDVALFHERKALSYTEKVWVPAQTAQPYTGAIPDYRDSLRTALGIEMERIDRMKRWAELCLEKLEIVRQDYGM</sequence>
<dbReference type="SUPFAM" id="SSF141251">
    <property type="entry name" value="Kinase-associated protein B-like"/>
    <property type="match status" value="1"/>
</dbReference>
<keyword evidence="1" id="KW-0808">Transferase</keyword>
<comment type="caution">
    <text evidence="1">The sequence shown here is derived from an EMBL/GenBank/DDBJ whole genome shotgun (WGS) entry which is preliminary data.</text>
</comment>
<accession>A0A494XRA9</accession>